<evidence type="ECO:0000313" key="4">
    <source>
        <dbReference type="Proteomes" id="UP001458880"/>
    </source>
</evidence>
<dbReference type="SUPFAM" id="SSF57756">
    <property type="entry name" value="Retrovirus zinc finger-like domains"/>
    <property type="match status" value="1"/>
</dbReference>
<dbReference type="GO" id="GO:0003676">
    <property type="term" value="F:nucleic acid binding"/>
    <property type="evidence" value="ECO:0007669"/>
    <property type="project" value="InterPro"/>
</dbReference>
<dbReference type="InterPro" id="IPR001878">
    <property type="entry name" value="Znf_CCHC"/>
</dbReference>
<accession>A0AAW1HTI3</accession>
<protein>
    <recommendedName>
        <fullName evidence="2">CCHC-type domain-containing protein</fullName>
    </recommendedName>
</protein>
<keyword evidence="1" id="KW-0863">Zinc-finger</keyword>
<dbReference type="EMBL" id="JASPKY010000965">
    <property type="protein sequence ID" value="KAK9679854.1"/>
    <property type="molecule type" value="Genomic_DNA"/>
</dbReference>
<organism evidence="3 4">
    <name type="scientific">Popillia japonica</name>
    <name type="common">Japanese beetle</name>
    <dbReference type="NCBI Taxonomy" id="7064"/>
    <lineage>
        <taxon>Eukaryota</taxon>
        <taxon>Metazoa</taxon>
        <taxon>Ecdysozoa</taxon>
        <taxon>Arthropoda</taxon>
        <taxon>Hexapoda</taxon>
        <taxon>Insecta</taxon>
        <taxon>Pterygota</taxon>
        <taxon>Neoptera</taxon>
        <taxon>Endopterygota</taxon>
        <taxon>Coleoptera</taxon>
        <taxon>Polyphaga</taxon>
        <taxon>Scarabaeiformia</taxon>
        <taxon>Scarabaeidae</taxon>
        <taxon>Rutelinae</taxon>
        <taxon>Popillia</taxon>
    </lineage>
</organism>
<evidence type="ECO:0000313" key="3">
    <source>
        <dbReference type="EMBL" id="KAK9679854.1"/>
    </source>
</evidence>
<evidence type="ECO:0000256" key="1">
    <source>
        <dbReference type="PROSITE-ProRule" id="PRU00047"/>
    </source>
</evidence>
<dbReference type="Proteomes" id="UP001458880">
    <property type="component" value="Unassembled WGS sequence"/>
</dbReference>
<gene>
    <name evidence="3" type="ORF">QE152_g39664</name>
</gene>
<evidence type="ECO:0000259" key="2">
    <source>
        <dbReference type="PROSITE" id="PS50158"/>
    </source>
</evidence>
<dbReference type="GO" id="GO:0008270">
    <property type="term" value="F:zinc ion binding"/>
    <property type="evidence" value="ECO:0007669"/>
    <property type="project" value="UniProtKB-KW"/>
</dbReference>
<keyword evidence="1" id="KW-0479">Metal-binding</keyword>
<dbReference type="InterPro" id="IPR036875">
    <property type="entry name" value="Znf_CCHC_sf"/>
</dbReference>
<comment type="caution">
    <text evidence="3">The sequence shown here is derived from an EMBL/GenBank/DDBJ whole genome shotgun (WGS) entry which is preliminary data.</text>
</comment>
<sequence>MSITTTSSITSTTTYTTSAITNPISSPIQQQTGTQNYNIQNCTISTMSTLRNPILPKFVGPPKFDPSQHDAVNFLKAYTSAAEYNAWDDNLRPICFRCHRPGHTAAACRTGISQQNNSGNNRGRE</sequence>
<dbReference type="Gene3D" id="4.10.60.10">
    <property type="entry name" value="Zinc finger, CCHC-type"/>
    <property type="match status" value="1"/>
</dbReference>
<dbReference type="AlphaFoldDB" id="A0AAW1HTI3"/>
<name>A0AAW1HTI3_POPJA</name>
<reference evidence="3 4" key="1">
    <citation type="journal article" date="2024" name="BMC Genomics">
        <title>De novo assembly and annotation of Popillia japonica's genome with initial clues to its potential as an invasive pest.</title>
        <authorList>
            <person name="Cucini C."/>
            <person name="Boschi S."/>
            <person name="Funari R."/>
            <person name="Cardaioli E."/>
            <person name="Iannotti N."/>
            <person name="Marturano G."/>
            <person name="Paoli F."/>
            <person name="Bruttini M."/>
            <person name="Carapelli A."/>
            <person name="Frati F."/>
            <person name="Nardi F."/>
        </authorList>
    </citation>
    <scope>NUCLEOTIDE SEQUENCE [LARGE SCALE GENOMIC DNA]</scope>
    <source>
        <strain evidence="3">DMR45628</strain>
    </source>
</reference>
<keyword evidence="4" id="KW-1185">Reference proteome</keyword>
<feature type="domain" description="CCHC-type" evidence="2">
    <location>
        <begin position="95"/>
        <end position="109"/>
    </location>
</feature>
<dbReference type="PROSITE" id="PS50158">
    <property type="entry name" value="ZF_CCHC"/>
    <property type="match status" value="1"/>
</dbReference>
<proteinExistence type="predicted"/>
<keyword evidence="1" id="KW-0862">Zinc</keyword>